<evidence type="ECO:0000313" key="2">
    <source>
        <dbReference type="EnsemblPlants" id="ONIVA09G04820.1"/>
    </source>
</evidence>
<proteinExistence type="predicted"/>
<dbReference type="HOGENOM" id="CLU_2964948_0_0_1"/>
<reference evidence="2" key="1">
    <citation type="submission" date="2015-04" db="UniProtKB">
        <authorList>
            <consortium name="EnsemblPlants"/>
        </authorList>
    </citation>
    <scope>IDENTIFICATION</scope>
    <source>
        <strain evidence="2">SL10</strain>
    </source>
</reference>
<organism evidence="2">
    <name type="scientific">Oryza nivara</name>
    <name type="common">Indian wild rice</name>
    <name type="synonym">Oryza sativa f. spontanea</name>
    <dbReference type="NCBI Taxonomy" id="4536"/>
    <lineage>
        <taxon>Eukaryota</taxon>
        <taxon>Viridiplantae</taxon>
        <taxon>Streptophyta</taxon>
        <taxon>Embryophyta</taxon>
        <taxon>Tracheophyta</taxon>
        <taxon>Spermatophyta</taxon>
        <taxon>Magnoliopsida</taxon>
        <taxon>Liliopsida</taxon>
        <taxon>Poales</taxon>
        <taxon>Poaceae</taxon>
        <taxon>BOP clade</taxon>
        <taxon>Oryzoideae</taxon>
        <taxon>Oryzeae</taxon>
        <taxon>Oryzinae</taxon>
        <taxon>Oryza</taxon>
    </lineage>
</organism>
<dbReference type="Gramene" id="ONIVA09G04820.1">
    <property type="protein sequence ID" value="ONIVA09G04820.1"/>
    <property type="gene ID" value="ONIVA09G04820"/>
</dbReference>
<sequence>MEGRGSHHGHGTARKQRRRLASMNERGAMETNGVDVEGTALAIFGLDEEADTMGLALRT</sequence>
<feature type="compositionally biased region" description="Basic residues" evidence="1">
    <location>
        <begin position="1"/>
        <end position="20"/>
    </location>
</feature>
<dbReference type="AlphaFoldDB" id="A0A0E0IHP4"/>
<protein>
    <submittedName>
        <fullName evidence="2">Uncharacterized protein</fullName>
    </submittedName>
</protein>
<name>A0A0E0IHP4_ORYNI</name>
<evidence type="ECO:0000313" key="3">
    <source>
        <dbReference type="Proteomes" id="UP000006591"/>
    </source>
</evidence>
<keyword evidence="3" id="KW-1185">Reference proteome</keyword>
<accession>A0A0E0IHP4</accession>
<evidence type="ECO:0000256" key="1">
    <source>
        <dbReference type="SAM" id="MobiDB-lite"/>
    </source>
</evidence>
<dbReference type="EnsemblPlants" id="ONIVA09G04820.1">
    <property type="protein sequence ID" value="ONIVA09G04820.1"/>
    <property type="gene ID" value="ONIVA09G04820"/>
</dbReference>
<reference evidence="2" key="2">
    <citation type="submission" date="2018-04" db="EMBL/GenBank/DDBJ databases">
        <title>OnivRS2 (Oryza nivara Reference Sequence Version 2).</title>
        <authorList>
            <person name="Zhang J."/>
            <person name="Kudrna D."/>
            <person name="Lee S."/>
            <person name="Talag J."/>
            <person name="Rajasekar S."/>
            <person name="Welchert J."/>
            <person name="Hsing Y.-I."/>
            <person name="Wing R.A."/>
        </authorList>
    </citation>
    <scope>NUCLEOTIDE SEQUENCE [LARGE SCALE GENOMIC DNA]</scope>
    <source>
        <strain evidence="2">SL10</strain>
    </source>
</reference>
<feature type="region of interest" description="Disordered" evidence="1">
    <location>
        <begin position="1"/>
        <end position="32"/>
    </location>
</feature>
<dbReference type="Proteomes" id="UP000006591">
    <property type="component" value="Chromosome 9"/>
</dbReference>